<feature type="transmembrane region" description="Helical" evidence="1">
    <location>
        <begin position="19"/>
        <end position="37"/>
    </location>
</feature>
<keyword evidence="1" id="KW-0812">Transmembrane</keyword>
<organism evidence="2">
    <name type="scientific">uncultured Nocardioides sp</name>
    <dbReference type="NCBI Taxonomy" id="198441"/>
    <lineage>
        <taxon>Bacteria</taxon>
        <taxon>Bacillati</taxon>
        <taxon>Actinomycetota</taxon>
        <taxon>Actinomycetes</taxon>
        <taxon>Propionibacteriales</taxon>
        <taxon>Nocardioidaceae</taxon>
        <taxon>Nocardioides</taxon>
        <taxon>environmental samples</taxon>
    </lineage>
</organism>
<keyword evidence="1" id="KW-1133">Transmembrane helix</keyword>
<evidence type="ECO:0000313" key="2">
    <source>
        <dbReference type="EMBL" id="CAA9373420.1"/>
    </source>
</evidence>
<protein>
    <submittedName>
        <fullName evidence="2">Uncharacterized protein</fullName>
    </submittedName>
</protein>
<keyword evidence="1" id="KW-0472">Membrane</keyword>
<proteinExistence type="predicted"/>
<name>A0A6J4N2S7_9ACTN</name>
<dbReference type="EMBL" id="CADCUM010000038">
    <property type="protein sequence ID" value="CAA9373420.1"/>
    <property type="molecule type" value="Genomic_DNA"/>
</dbReference>
<evidence type="ECO:0000256" key="1">
    <source>
        <dbReference type="SAM" id="Phobius"/>
    </source>
</evidence>
<gene>
    <name evidence="2" type="ORF">AVDCRST_MAG32-930</name>
</gene>
<accession>A0A6J4N2S7</accession>
<reference evidence="2" key="1">
    <citation type="submission" date="2020-02" db="EMBL/GenBank/DDBJ databases">
        <authorList>
            <person name="Meier V. D."/>
        </authorList>
    </citation>
    <scope>NUCLEOTIDE SEQUENCE</scope>
    <source>
        <strain evidence="2">AVDCRST_MAG32</strain>
    </source>
</reference>
<sequence length="40" mass="4036">MACGVGAAWSAVSRVAGDVGALCWVAAGLCWVAVNVIQWS</sequence>
<dbReference type="AlphaFoldDB" id="A0A6J4N2S7"/>